<evidence type="ECO:0000256" key="5">
    <source>
        <dbReference type="ARBA" id="ARBA00022722"/>
    </source>
</evidence>
<evidence type="ECO:0000256" key="7">
    <source>
        <dbReference type="ARBA" id="ARBA00022801"/>
    </source>
</evidence>
<organism evidence="15 16">
    <name type="scientific">Paraglaciecola aquimarina</name>
    <dbReference type="NCBI Taxonomy" id="1235557"/>
    <lineage>
        <taxon>Bacteria</taxon>
        <taxon>Pseudomonadati</taxon>
        <taxon>Pseudomonadota</taxon>
        <taxon>Gammaproteobacteria</taxon>
        <taxon>Alteromonadales</taxon>
        <taxon>Alteromonadaceae</taxon>
        <taxon>Paraglaciecola</taxon>
    </lineage>
</organism>
<keyword evidence="8 13" id="KW-0269">Exonuclease</keyword>
<comment type="cofactor">
    <cofactor evidence="1">
        <name>[4Fe-4S] cluster</name>
        <dbReference type="ChEBI" id="CHEBI:49883"/>
    </cofactor>
</comment>
<evidence type="ECO:0000256" key="3">
    <source>
        <dbReference type="ARBA" id="ARBA00012768"/>
    </source>
</evidence>
<dbReference type="CDD" id="cd09637">
    <property type="entry name" value="Cas4_I-A_I-B_I-C_I-D_II-B"/>
    <property type="match status" value="1"/>
</dbReference>
<dbReference type="InterPro" id="IPR011604">
    <property type="entry name" value="PDDEXK-like_dom_sf"/>
</dbReference>
<keyword evidence="11 13" id="KW-0051">Antiviral defense</keyword>
<comment type="similarity">
    <text evidence="2 13">Belongs to the CRISPR-associated exonuclease Cas4 family.</text>
</comment>
<evidence type="ECO:0000256" key="10">
    <source>
        <dbReference type="ARBA" id="ARBA00023014"/>
    </source>
</evidence>
<evidence type="ECO:0000256" key="6">
    <source>
        <dbReference type="ARBA" id="ARBA00022723"/>
    </source>
</evidence>
<accession>A0ABU3T0K9</accession>
<protein>
    <recommendedName>
        <fullName evidence="4 13">CRISPR-associated exonuclease Cas4</fullName>
        <ecNumber evidence="3 13">3.1.12.1</ecNumber>
    </recommendedName>
</protein>
<proteinExistence type="inferred from homology"/>
<dbReference type="InterPro" id="IPR022765">
    <property type="entry name" value="Dna2/Cas4_DUF83"/>
</dbReference>
<comment type="caution">
    <text evidence="15">The sequence shown here is derived from an EMBL/GenBank/DDBJ whole genome shotgun (WGS) entry which is preliminary data.</text>
</comment>
<dbReference type="EC" id="3.1.12.1" evidence="3 13"/>
<evidence type="ECO:0000259" key="14">
    <source>
        <dbReference type="Pfam" id="PF01930"/>
    </source>
</evidence>
<name>A0ABU3T0K9_9ALTE</name>
<evidence type="ECO:0000313" key="16">
    <source>
        <dbReference type="Proteomes" id="UP001247805"/>
    </source>
</evidence>
<evidence type="ECO:0000256" key="11">
    <source>
        <dbReference type="ARBA" id="ARBA00023118"/>
    </source>
</evidence>
<dbReference type="InterPro" id="IPR051827">
    <property type="entry name" value="Cas4_exonuclease"/>
</dbReference>
<keyword evidence="7 13" id="KW-0378">Hydrolase</keyword>
<evidence type="ECO:0000256" key="1">
    <source>
        <dbReference type="ARBA" id="ARBA00001966"/>
    </source>
</evidence>
<dbReference type="Pfam" id="PF01930">
    <property type="entry name" value="Cas_Cas4"/>
    <property type="match status" value="1"/>
</dbReference>
<keyword evidence="16" id="KW-1185">Reference proteome</keyword>
<evidence type="ECO:0000256" key="8">
    <source>
        <dbReference type="ARBA" id="ARBA00022839"/>
    </source>
</evidence>
<dbReference type="InterPro" id="IPR013343">
    <property type="entry name" value="CRISPR-assoc_prot_Cas4"/>
</dbReference>
<keyword evidence="6 13" id="KW-0479">Metal-binding</keyword>
<dbReference type="EMBL" id="JAWDIO010000002">
    <property type="protein sequence ID" value="MDU0355807.1"/>
    <property type="molecule type" value="Genomic_DNA"/>
</dbReference>
<sequence length="216" mass="24318">MSEAPVERLIPISALQHYAFCPRQCALIHNEQVWAENFLTVHGQLLHQRVDNGEPETRKGVRYERGLVVSAPLLGLTGKLDLLEKELASGKLTPVEYKRGRPKKGDYDSVQLCAQVLCLEEMTGQTITQGALWYWQTRKREVVPIHDALRKRTLGLLEAIENLFLVGKTPKAVHGKHCKACSLLDICNPLINQNDSSEDYVAGLFNLENKSMDDEN</sequence>
<keyword evidence="9 13" id="KW-0408">Iron</keyword>
<dbReference type="RefSeq" id="WP_316027328.1">
    <property type="nucleotide sequence ID" value="NZ_JAWDIO010000002.1"/>
</dbReference>
<keyword evidence="12 13" id="KW-0464">Manganese</keyword>
<dbReference type="NCBIfam" id="TIGR00372">
    <property type="entry name" value="cas4"/>
    <property type="match status" value="1"/>
</dbReference>
<dbReference type="Proteomes" id="UP001247805">
    <property type="component" value="Unassembled WGS sequence"/>
</dbReference>
<feature type="domain" description="DUF83" evidence="14">
    <location>
        <begin position="13"/>
        <end position="188"/>
    </location>
</feature>
<evidence type="ECO:0000256" key="2">
    <source>
        <dbReference type="ARBA" id="ARBA00009189"/>
    </source>
</evidence>
<comment type="cofactor">
    <cofactor evidence="13">
        <name>Mg(2+)</name>
        <dbReference type="ChEBI" id="CHEBI:18420"/>
    </cofactor>
    <cofactor evidence="13">
        <name>Mn(2+)</name>
        <dbReference type="ChEBI" id="CHEBI:29035"/>
    </cofactor>
    <text evidence="13">Mg(2+) or Mn(2+) required for ssDNA cleavage activity.</text>
</comment>
<gene>
    <name evidence="15" type="primary">cas4</name>
    <name evidence="15" type="ORF">RS130_19655</name>
</gene>
<evidence type="ECO:0000313" key="15">
    <source>
        <dbReference type="EMBL" id="MDU0355807.1"/>
    </source>
</evidence>
<comment type="function">
    <text evidence="13">CRISPR (clustered regularly interspaced short palindromic repeat) is an adaptive immune system that provides protection against mobile genetic elements (viruses, transposable elements and conjugative plasmids). CRISPR clusters contain sequences complementary to antecedent mobile elements and target invading nucleic acids. CRISPR clusters are transcribed and processed into CRISPR RNA (crRNA).</text>
</comment>
<keyword evidence="10 13" id="KW-0411">Iron-sulfur</keyword>
<dbReference type="PANTHER" id="PTHR36531:SF6">
    <property type="entry name" value="DNA REPLICATION ATP-DEPENDENT HELICASE_NUCLEASE DNA2"/>
    <property type="match status" value="1"/>
</dbReference>
<keyword evidence="5 13" id="KW-0540">Nuclease</keyword>
<evidence type="ECO:0000256" key="12">
    <source>
        <dbReference type="ARBA" id="ARBA00023211"/>
    </source>
</evidence>
<dbReference type="Gene3D" id="3.90.320.10">
    <property type="match status" value="1"/>
</dbReference>
<evidence type="ECO:0000256" key="4">
    <source>
        <dbReference type="ARBA" id="ARBA00020049"/>
    </source>
</evidence>
<evidence type="ECO:0000256" key="13">
    <source>
        <dbReference type="RuleBase" id="RU365022"/>
    </source>
</evidence>
<evidence type="ECO:0000256" key="9">
    <source>
        <dbReference type="ARBA" id="ARBA00023004"/>
    </source>
</evidence>
<comment type="cofactor">
    <cofactor evidence="13">
        <name>iron-sulfur cluster</name>
        <dbReference type="ChEBI" id="CHEBI:30408"/>
    </cofactor>
</comment>
<reference evidence="15 16" key="1">
    <citation type="submission" date="2023-10" db="EMBL/GenBank/DDBJ databases">
        <title>Glaciecola aquimarina strain GGW-M5 nov., isolated from a coastal seawater.</title>
        <authorList>
            <person name="Bayburt H."/>
            <person name="Kim J.M."/>
            <person name="Choi B.J."/>
            <person name="Jeon C.O."/>
        </authorList>
    </citation>
    <scope>NUCLEOTIDE SEQUENCE [LARGE SCALE GENOMIC DNA]</scope>
    <source>
        <strain evidence="15 16">KCTC 32108</strain>
    </source>
</reference>
<dbReference type="PANTHER" id="PTHR36531">
    <property type="entry name" value="CRISPR-ASSOCIATED EXONUCLEASE CAS4"/>
    <property type="match status" value="1"/>
</dbReference>